<dbReference type="SUPFAM" id="SSF75169">
    <property type="entry name" value="DsrEFH-like"/>
    <property type="match status" value="1"/>
</dbReference>
<evidence type="ECO:0000313" key="1">
    <source>
        <dbReference type="EMBL" id="ONF44174.1"/>
    </source>
</evidence>
<protein>
    <recommendedName>
        <fullName evidence="3">Sulfurtransferase complex subunit TusB</fullName>
    </recommendedName>
</protein>
<dbReference type="RefSeq" id="WP_076724053.1">
    <property type="nucleotide sequence ID" value="NZ_MSCW01000005.1"/>
</dbReference>
<sequence length="94" mass="10201">MHEIQTLHIVNKAPDHPRFRRCLAMLAPGDTLLLIEDAVLATGLKALAADVPCLALAPDLRARGLEVSTGQRIETTDYAGMVALTAKARRVISW</sequence>
<dbReference type="Gene3D" id="3.40.1260.10">
    <property type="entry name" value="DsrEFH-like"/>
    <property type="match status" value="1"/>
</dbReference>
<evidence type="ECO:0000313" key="2">
    <source>
        <dbReference type="Proteomes" id="UP000189339"/>
    </source>
</evidence>
<dbReference type="STRING" id="135739.BTO32_07790"/>
<dbReference type="OrthoDB" id="6183100at2"/>
<organism evidence="1 2">
    <name type="scientific">Marinobacter lutaoensis</name>
    <dbReference type="NCBI Taxonomy" id="135739"/>
    <lineage>
        <taxon>Bacteria</taxon>
        <taxon>Pseudomonadati</taxon>
        <taxon>Pseudomonadota</taxon>
        <taxon>Gammaproteobacteria</taxon>
        <taxon>Pseudomonadales</taxon>
        <taxon>Marinobacteraceae</taxon>
        <taxon>Marinobacter</taxon>
    </lineage>
</organism>
<evidence type="ECO:0008006" key="3">
    <source>
        <dbReference type="Google" id="ProtNLM"/>
    </source>
</evidence>
<dbReference type="PANTHER" id="PTHR37526:SF1">
    <property type="entry name" value="PROTEIN TUSB"/>
    <property type="match status" value="1"/>
</dbReference>
<gene>
    <name evidence="1" type="ORF">BTO32_07790</name>
</gene>
<dbReference type="Pfam" id="PF04077">
    <property type="entry name" value="DsrH"/>
    <property type="match status" value="1"/>
</dbReference>
<dbReference type="InterPro" id="IPR027396">
    <property type="entry name" value="DsrEFH-like"/>
</dbReference>
<dbReference type="Proteomes" id="UP000189339">
    <property type="component" value="Unassembled WGS sequence"/>
</dbReference>
<comment type="caution">
    <text evidence="1">The sequence shown here is derived from an EMBL/GenBank/DDBJ whole genome shotgun (WGS) entry which is preliminary data.</text>
</comment>
<accession>A0A1V2DTY7</accession>
<dbReference type="AlphaFoldDB" id="A0A1V2DTY7"/>
<name>A0A1V2DTY7_9GAMM</name>
<dbReference type="InterPro" id="IPR007215">
    <property type="entry name" value="Sulphur_relay_TusB/DsrH"/>
</dbReference>
<proteinExistence type="predicted"/>
<dbReference type="PANTHER" id="PTHR37526">
    <property type="entry name" value="PROTEIN TUSB"/>
    <property type="match status" value="1"/>
</dbReference>
<dbReference type="EMBL" id="MSCW01000005">
    <property type="protein sequence ID" value="ONF44174.1"/>
    <property type="molecule type" value="Genomic_DNA"/>
</dbReference>
<dbReference type="GO" id="GO:1990228">
    <property type="term" value="C:sulfurtransferase complex"/>
    <property type="evidence" value="ECO:0007669"/>
    <property type="project" value="TreeGrafter"/>
</dbReference>
<dbReference type="GO" id="GO:0002143">
    <property type="term" value="P:tRNA wobble position uridine thiolation"/>
    <property type="evidence" value="ECO:0007669"/>
    <property type="project" value="InterPro"/>
</dbReference>
<dbReference type="NCBIfam" id="TIGR03011">
    <property type="entry name" value="sulf_tusB_dsrH"/>
    <property type="match status" value="1"/>
</dbReference>
<reference evidence="1 2" key="1">
    <citation type="submission" date="2016-12" db="EMBL/GenBank/DDBJ databases">
        <title>Marinobacter lutaoensis whole genome sequencing.</title>
        <authorList>
            <person name="Verma A."/>
            <person name="Krishnamurthi S."/>
        </authorList>
    </citation>
    <scope>NUCLEOTIDE SEQUENCE [LARGE SCALE GENOMIC DNA]</scope>
    <source>
        <strain evidence="1 2">T5054</strain>
    </source>
</reference>
<keyword evidence="2" id="KW-1185">Reference proteome</keyword>